<protein>
    <submittedName>
        <fullName evidence="2">Uncharacterized protein</fullName>
    </submittedName>
</protein>
<reference evidence="2 3" key="1">
    <citation type="submission" date="2019-08" db="EMBL/GenBank/DDBJ databases">
        <title>Deep-cultivation of Planctomycetes and their phenomic and genomic characterization uncovers novel biology.</title>
        <authorList>
            <person name="Wiegand S."/>
            <person name="Jogler M."/>
            <person name="Boedeker C."/>
            <person name="Pinto D."/>
            <person name="Vollmers J."/>
            <person name="Rivas-Marin E."/>
            <person name="Kohn T."/>
            <person name="Peeters S.H."/>
            <person name="Heuer A."/>
            <person name="Rast P."/>
            <person name="Oberbeckmann S."/>
            <person name="Bunk B."/>
            <person name="Jeske O."/>
            <person name="Meyerdierks A."/>
            <person name="Storesund J.E."/>
            <person name="Kallscheuer N."/>
            <person name="Luecker S."/>
            <person name="Lage O.M."/>
            <person name="Pohl T."/>
            <person name="Merkel B.J."/>
            <person name="Hornburger P."/>
            <person name="Mueller R.-W."/>
            <person name="Bruemmer F."/>
            <person name="Labrenz M."/>
            <person name="Spormann A.M."/>
            <person name="Op den Camp H."/>
            <person name="Overmann J."/>
            <person name="Amann R."/>
            <person name="Jetten M.S.M."/>
            <person name="Mascher T."/>
            <person name="Medema M.H."/>
            <person name="Devos D.P."/>
            <person name="Kaster A.-K."/>
            <person name="Ovreas L."/>
            <person name="Rohde M."/>
            <person name="Galperin M.Y."/>
            <person name="Jogler C."/>
        </authorList>
    </citation>
    <scope>NUCLEOTIDE SEQUENCE [LARGE SCALE GENOMIC DNA]</scope>
    <source>
        <strain evidence="2 3">FC18</strain>
    </source>
</reference>
<proteinExistence type="predicted"/>
<name>A0A5B9P2R9_9BACT</name>
<dbReference type="EMBL" id="CP042912">
    <property type="protein sequence ID" value="QEG20454.1"/>
    <property type="molecule type" value="Genomic_DNA"/>
</dbReference>
<keyword evidence="1" id="KW-0472">Membrane</keyword>
<keyword evidence="1" id="KW-1133">Transmembrane helix</keyword>
<keyword evidence="3" id="KW-1185">Reference proteome</keyword>
<accession>A0A5B9P2R9</accession>
<evidence type="ECO:0000256" key="1">
    <source>
        <dbReference type="SAM" id="Phobius"/>
    </source>
</evidence>
<feature type="transmembrane region" description="Helical" evidence="1">
    <location>
        <begin position="149"/>
        <end position="170"/>
    </location>
</feature>
<gene>
    <name evidence="2" type="ORF">MFFC18_03020</name>
</gene>
<dbReference type="AlphaFoldDB" id="A0A5B9P2R9"/>
<dbReference type="RefSeq" id="WP_157665040.1">
    <property type="nucleotide sequence ID" value="NZ_LWSI01000006.1"/>
</dbReference>
<dbReference type="STRING" id="980251.GCA_001642875_04528"/>
<evidence type="ECO:0000313" key="3">
    <source>
        <dbReference type="Proteomes" id="UP000322214"/>
    </source>
</evidence>
<dbReference type="Proteomes" id="UP000322214">
    <property type="component" value="Chromosome"/>
</dbReference>
<dbReference type="KEGG" id="mff:MFFC18_03020"/>
<keyword evidence="1" id="KW-0812">Transmembrane</keyword>
<organism evidence="2 3">
    <name type="scientific">Mariniblastus fucicola</name>
    <dbReference type="NCBI Taxonomy" id="980251"/>
    <lineage>
        <taxon>Bacteria</taxon>
        <taxon>Pseudomonadati</taxon>
        <taxon>Planctomycetota</taxon>
        <taxon>Planctomycetia</taxon>
        <taxon>Pirellulales</taxon>
        <taxon>Pirellulaceae</taxon>
        <taxon>Mariniblastus</taxon>
    </lineage>
</organism>
<sequence>MAAAVSAQTLMVSRILIVIAMSIVVQGDSSTSPDSTEEQALASPTVGAPGVLSDIILPGGELVAKPLTGDPAMIVQVVDAIRHGDSFRYTLRFSGLEPGPYDLTEWLVRKDGEEKGELPAVLVEIKSLLPAGQITPNQLPEGWLPRMGGYKVVMIAAAGLWSLVLLALIFGGRGKKAQNVDSGPPPRSLADLLRDRLEAAFESKVAPQQYAELERMLFSWWRKRLGYESMPLDEAMVKIKANEQAGPLMRQLESWMHRPAKDHQNVDLAKLLEPYRSLPVDELEAST</sequence>
<evidence type="ECO:0000313" key="2">
    <source>
        <dbReference type="EMBL" id="QEG20454.1"/>
    </source>
</evidence>